<evidence type="ECO:0000256" key="1">
    <source>
        <dbReference type="ARBA" id="ARBA00021390"/>
    </source>
</evidence>
<dbReference type="PROSITE" id="PS51000">
    <property type="entry name" value="HTH_DEOR_2"/>
    <property type="match status" value="1"/>
</dbReference>
<evidence type="ECO:0000256" key="4">
    <source>
        <dbReference type="ARBA" id="ARBA00023163"/>
    </source>
</evidence>
<feature type="domain" description="HTH deoR-type" evidence="6">
    <location>
        <begin position="3"/>
        <end position="58"/>
    </location>
</feature>
<keyword evidence="4" id="KW-0804">Transcription</keyword>
<dbReference type="SMART" id="SM00420">
    <property type="entry name" value="HTH_DEOR"/>
    <property type="match status" value="1"/>
</dbReference>
<dbReference type="SUPFAM" id="SSF100950">
    <property type="entry name" value="NagB/RpiA/CoA transferase-like"/>
    <property type="match status" value="1"/>
</dbReference>
<dbReference type="Pfam" id="PF00455">
    <property type="entry name" value="DeoRC"/>
    <property type="match status" value="1"/>
</dbReference>
<dbReference type="PANTHER" id="PTHR30363:SF4">
    <property type="entry name" value="GLYCEROL-3-PHOSPHATE REGULON REPRESSOR"/>
    <property type="match status" value="1"/>
</dbReference>
<protein>
    <recommendedName>
        <fullName evidence="1">Lactose phosphotransferase system repressor</fullName>
    </recommendedName>
</protein>
<keyword evidence="7" id="KW-0238">DNA-binding</keyword>
<dbReference type="RefSeq" id="WP_255160725.1">
    <property type="nucleotide sequence ID" value="NZ_CP101497.1"/>
</dbReference>
<dbReference type="SUPFAM" id="SSF46785">
    <property type="entry name" value="Winged helix' DNA-binding domain"/>
    <property type="match status" value="1"/>
</dbReference>
<sequence length="251" mass="26263">MLAAERRDYLLERLQRDGTIVAKQIAAELGLADDSIRKDLRELAAEGLLQRVYGGALPVSPALADYATRQSIAPESKQRVARAAAALIREGSTVLIDGGSTALALAHVLPPSLRATTVTHSPTVAAALAQHPSVDVIMLGGRIFKHSVVASGAALVEAASRVRADQFFVGVTGVHDEAGLTTGDLDEAAVKRALADRAADVYVLASREKVGAASAFDVLSFDQIAGVITDAEPEHPVLQRLARRGVAIIPA</sequence>
<evidence type="ECO:0000256" key="2">
    <source>
        <dbReference type="ARBA" id="ARBA00022491"/>
    </source>
</evidence>
<dbReference type="PRINTS" id="PR00037">
    <property type="entry name" value="HTHLACR"/>
</dbReference>
<accession>A0ABY5FZ39</accession>
<dbReference type="PANTHER" id="PTHR30363">
    <property type="entry name" value="HTH-TYPE TRANSCRIPTIONAL REGULATOR SRLR-RELATED"/>
    <property type="match status" value="1"/>
</dbReference>
<dbReference type="SMART" id="SM01134">
    <property type="entry name" value="DeoRC"/>
    <property type="match status" value="1"/>
</dbReference>
<evidence type="ECO:0000259" key="6">
    <source>
        <dbReference type="PROSITE" id="PS51000"/>
    </source>
</evidence>
<keyword evidence="8" id="KW-1185">Reference proteome</keyword>
<dbReference type="InterPro" id="IPR050313">
    <property type="entry name" value="Carb_Metab_HTH_regulators"/>
</dbReference>
<dbReference type="InterPro" id="IPR036388">
    <property type="entry name" value="WH-like_DNA-bd_sf"/>
</dbReference>
<dbReference type="GO" id="GO:0003677">
    <property type="term" value="F:DNA binding"/>
    <property type="evidence" value="ECO:0007669"/>
    <property type="project" value="UniProtKB-KW"/>
</dbReference>
<proteinExistence type="predicted"/>
<dbReference type="Gene3D" id="1.10.10.10">
    <property type="entry name" value="Winged helix-like DNA-binding domain superfamily/Winged helix DNA-binding domain"/>
    <property type="match status" value="1"/>
</dbReference>
<keyword evidence="2" id="KW-0678">Repressor</keyword>
<evidence type="ECO:0000313" key="7">
    <source>
        <dbReference type="EMBL" id="UTT63593.1"/>
    </source>
</evidence>
<organism evidence="7 8">
    <name type="scientific">Microcella humidisoli</name>
    <dbReference type="NCBI Taxonomy" id="2963406"/>
    <lineage>
        <taxon>Bacteria</taxon>
        <taxon>Bacillati</taxon>
        <taxon>Actinomycetota</taxon>
        <taxon>Actinomycetes</taxon>
        <taxon>Micrococcales</taxon>
        <taxon>Microbacteriaceae</taxon>
        <taxon>Microcella</taxon>
    </lineage>
</organism>
<dbReference type="InterPro" id="IPR037171">
    <property type="entry name" value="NagB/RpiA_transferase-like"/>
</dbReference>
<dbReference type="Proteomes" id="UP001060039">
    <property type="component" value="Chromosome"/>
</dbReference>
<dbReference type="EMBL" id="CP101497">
    <property type="protein sequence ID" value="UTT63593.1"/>
    <property type="molecule type" value="Genomic_DNA"/>
</dbReference>
<dbReference type="Pfam" id="PF08220">
    <property type="entry name" value="HTH_DeoR"/>
    <property type="match status" value="1"/>
</dbReference>
<gene>
    <name evidence="7" type="ORF">NNL39_05700</name>
</gene>
<dbReference type="InterPro" id="IPR014036">
    <property type="entry name" value="DeoR-like_C"/>
</dbReference>
<reference evidence="7" key="1">
    <citation type="submission" date="2022-07" db="EMBL/GenBank/DDBJ databases">
        <title>Taxonomic analysis of Microcella humidisoli nov. sp., isolated from riverside soil.</title>
        <authorList>
            <person name="Molina K.M."/>
            <person name="Kim S.B."/>
        </authorList>
    </citation>
    <scope>NUCLEOTIDE SEQUENCE</scope>
    <source>
        <strain evidence="7">MMS21-STM10</strain>
    </source>
</reference>
<comment type="function">
    <text evidence="5">Repressor of the lactose catabolism operon. Galactose-6-phosphate is the inducer.</text>
</comment>
<name>A0ABY5FZ39_9MICO</name>
<dbReference type="InterPro" id="IPR001034">
    <property type="entry name" value="DeoR_HTH"/>
</dbReference>
<evidence type="ECO:0000256" key="5">
    <source>
        <dbReference type="ARBA" id="ARBA00024937"/>
    </source>
</evidence>
<evidence type="ECO:0000313" key="8">
    <source>
        <dbReference type="Proteomes" id="UP001060039"/>
    </source>
</evidence>
<dbReference type="Gene3D" id="3.40.50.1360">
    <property type="match status" value="1"/>
</dbReference>
<dbReference type="InterPro" id="IPR036390">
    <property type="entry name" value="WH_DNA-bd_sf"/>
</dbReference>
<keyword evidence="3" id="KW-0805">Transcription regulation</keyword>
<evidence type="ECO:0000256" key="3">
    <source>
        <dbReference type="ARBA" id="ARBA00023015"/>
    </source>
</evidence>